<keyword evidence="1" id="KW-0812">Transmembrane</keyword>
<evidence type="ECO:0000313" key="3">
    <source>
        <dbReference type="Proteomes" id="UP000274350"/>
    </source>
</evidence>
<dbReference type="Proteomes" id="UP000274350">
    <property type="component" value="Chromosome"/>
</dbReference>
<feature type="transmembrane region" description="Helical" evidence="1">
    <location>
        <begin position="96"/>
        <end position="120"/>
    </location>
</feature>
<name>A0A6M4A4Z0_9BURK</name>
<dbReference type="EMBL" id="CP051152">
    <property type="protein sequence ID" value="QJQ06008.1"/>
    <property type="molecule type" value="Genomic_DNA"/>
</dbReference>
<sequence>MNTLNAMTGWTWVKQGFTLFKKQPAEMLTLFFAYMFINMAMGLIPVAGQILPLLLVPVFSMSFMQACRQIEQGQRIYPNLLLVGFRSPAIGNLLKLGVLYILAAILAIGASSLIDEGVFWEFVMSQKPMEPDSLPQTGMFWSMLFSGLVYLPALMAFWFAAPLIAWQKMGVGKAVFYSFFAVRRAAAAFSVYGLAWIGLGVLLPLVASLIIAVIVGNAMTLMIILMPLSVILTVVMYCSFYPTYTEIFGKTESVGSNSEDQPVV</sequence>
<reference evidence="2 3" key="1">
    <citation type="journal article" date="2019" name="Int. J. Syst. Evol. Microbiol.">
        <title>Undibacterium piscinae sp. nov., isolated from Korean shiner intestine.</title>
        <authorList>
            <person name="Lee S.Y."/>
            <person name="Kang W."/>
            <person name="Kim P.S."/>
            <person name="Kim H.S."/>
            <person name="Sung H."/>
            <person name="Shin N.R."/>
            <person name="Whon T.W."/>
            <person name="Yun J.H."/>
            <person name="Lee J.Y."/>
            <person name="Lee J.Y."/>
            <person name="Jung M.J."/>
            <person name="Jeong Y.S."/>
            <person name="Tak E.J."/>
            <person name="Han J.E."/>
            <person name="Hyun D.W."/>
            <person name="Kang M.S."/>
            <person name="Lee K.E."/>
            <person name="Lee B.H."/>
            <person name="Bae J.W."/>
        </authorList>
    </citation>
    <scope>NUCLEOTIDE SEQUENCE [LARGE SCALE GENOMIC DNA]</scope>
    <source>
        <strain evidence="2 3">S11R28</strain>
    </source>
</reference>
<dbReference type="AlphaFoldDB" id="A0A6M4A4Z0"/>
<protein>
    <submittedName>
        <fullName evidence="2">EscU/YscU/HrcU family type III secretion system export apparatus switch protein</fullName>
    </submittedName>
</protein>
<evidence type="ECO:0000313" key="2">
    <source>
        <dbReference type="EMBL" id="QJQ06008.1"/>
    </source>
</evidence>
<dbReference type="InterPro" id="IPR047798">
    <property type="entry name" value="BPSS1780-like"/>
</dbReference>
<organism evidence="2 3">
    <name type="scientific">Undibacterium piscinae</name>
    <dbReference type="NCBI Taxonomy" id="2495591"/>
    <lineage>
        <taxon>Bacteria</taxon>
        <taxon>Pseudomonadati</taxon>
        <taxon>Pseudomonadota</taxon>
        <taxon>Betaproteobacteria</taxon>
        <taxon>Burkholderiales</taxon>
        <taxon>Oxalobacteraceae</taxon>
        <taxon>Undibacterium</taxon>
    </lineage>
</organism>
<gene>
    <name evidence="2" type="ORF">EJG51_009255</name>
</gene>
<feature type="transmembrane region" description="Helical" evidence="1">
    <location>
        <begin position="187"/>
        <end position="215"/>
    </location>
</feature>
<accession>A0A6M4A4Z0</accession>
<keyword evidence="1" id="KW-1133">Transmembrane helix</keyword>
<dbReference type="OrthoDB" id="5298483at2"/>
<feature type="transmembrane region" description="Helical" evidence="1">
    <location>
        <begin position="221"/>
        <end position="240"/>
    </location>
</feature>
<evidence type="ECO:0000256" key="1">
    <source>
        <dbReference type="SAM" id="Phobius"/>
    </source>
</evidence>
<keyword evidence="1" id="KW-0472">Membrane</keyword>
<feature type="transmembrane region" description="Helical" evidence="1">
    <location>
        <begin position="31"/>
        <end position="59"/>
    </location>
</feature>
<keyword evidence="3" id="KW-1185">Reference proteome</keyword>
<dbReference type="NCBIfam" id="NF041043">
    <property type="entry name" value="BPSS1780_fam"/>
    <property type="match status" value="1"/>
</dbReference>
<dbReference type="KEGG" id="upi:EJG51_009255"/>
<feature type="transmembrane region" description="Helical" evidence="1">
    <location>
        <begin position="140"/>
        <end position="166"/>
    </location>
</feature>
<proteinExistence type="predicted"/>